<name>A0A6D2HIG8_9BRAS</name>
<dbReference type="AlphaFoldDB" id="A0A6D2HIG8"/>
<organism evidence="1 2">
    <name type="scientific">Microthlaspi erraticum</name>
    <dbReference type="NCBI Taxonomy" id="1685480"/>
    <lineage>
        <taxon>Eukaryota</taxon>
        <taxon>Viridiplantae</taxon>
        <taxon>Streptophyta</taxon>
        <taxon>Embryophyta</taxon>
        <taxon>Tracheophyta</taxon>
        <taxon>Spermatophyta</taxon>
        <taxon>Magnoliopsida</taxon>
        <taxon>eudicotyledons</taxon>
        <taxon>Gunneridae</taxon>
        <taxon>Pentapetalae</taxon>
        <taxon>rosids</taxon>
        <taxon>malvids</taxon>
        <taxon>Brassicales</taxon>
        <taxon>Brassicaceae</taxon>
        <taxon>Coluteocarpeae</taxon>
        <taxon>Microthlaspi</taxon>
    </lineage>
</organism>
<protein>
    <submittedName>
        <fullName evidence="1">Uncharacterized protein</fullName>
    </submittedName>
</protein>
<evidence type="ECO:0000313" key="2">
    <source>
        <dbReference type="Proteomes" id="UP000467841"/>
    </source>
</evidence>
<accession>A0A6D2HIG8</accession>
<dbReference type="Proteomes" id="UP000467841">
    <property type="component" value="Unassembled WGS sequence"/>
</dbReference>
<reference evidence="1" key="1">
    <citation type="submission" date="2020-01" db="EMBL/GenBank/DDBJ databases">
        <authorList>
            <person name="Mishra B."/>
        </authorList>
    </citation>
    <scope>NUCLEOTIDE SEQUENCE [LARGE SCALE GENOMIC DNA]</scope>
</reference>
<gene>
    <name evidence="1" type="ORF">MERR_LOCUS1326</name>
</gene>
<proteinExistence type="predicted"/>
<dbReference type="EMBL" id="CACVBM020000088">
    <property type="protein sequence ID" value="CAA7014092.1"/>
    <property type="molecule type" value="Genomic_DNA"/>
</dbReference>
<evidence type="ECO:0000313" key="1">
    <source>
        <dbReference type="EMBL" id="CAA7014092.1"/>
    </source>
</evidence>
<keyword evidence="2" id="KW-1185">Reference proteome</keyword>
<comment type="caution">
    <text evidence="1">The sequence shown here is derived from an EMBL/GenBank/DDBJ whole genome shotgun (WGS) entry which is preliminary data.</text>
</comment>
<sequence length="125" mass="13323">MLRRFFERVLGLARLRFLEQAPCRGLTAIRAGRPTFLFPAARDTCSGGGRVTVTCSSGWTSLVTALPRAGGDVRGGASPPSESRWLSVGCRGGGYQSGRGNLESKRSRLAFDLTLPYIGSPHPGV</sequence>